<sequence>MCAMDTRERALIRQSGLPEIILSVKYPVCVRTESGKFIDSNSVFLQSIKCQNSDSDIWFSGIDIDTQILFQTAEIDAFSSSNGVSIINDVILNDVSWDVVVESAGVNNLNLFVWRFFERYVVSSFLIKGKEFSCTSDKYRFNKIIPYLLGYSHEYSAQRMDVSVDQSKKIFMNFKKHYGFSDRDEWLRYAIISDVLFYLYKYFASNINSHHCKKM</sequence>
<dbReference type="AlphaFoldDB" id="A0A078LIE1"/>
<reference evidence="1" key="1">
    <citation type="submission" date="2014-06" db="EMBL/GenBank/DDBJ databases">
        <authorList>
            <person name="Urmite Genomes Urmite Genomes"/>
        </authorList>
    </citation>
    <scope>NUCLEOTIDE SEQUENCE</scope>
</reference>
<name>A0A078LIE1_CITKO</name>
<dbReference type="NCBIfam" id="NF010276">
    <property type="entry name" value="PRK13719.1-5"/>
    <property type="match status" value="1"/>
</dbReference>
<proteinExistence type="predicted"/>
<evidence type="ECO:0000313" key="1">
    <source>
        <dbReference type="EMBL" id="CDZ86550.1"/>
    </source>
</evidence>
<accession>A0A078LIE1</accession>
<evidence type="ECO:0008006" key="2">
    <source>
        <dbReference type="Google" id="ProtNLM"/>
    </source>
</evidence>
<protein>
    <recommendedName>
        <fullName evidence="2">Conjugal transfer transcriptional regulator TraJ</fullName>
    </recommendedName>
</protein>
<organism evidence="1">
    <name type="scientific">Citrobacter koseri</name>
    <name type="common">Citrobacter diversus</name>
    <dbReference type="NCBI Taxonomy" id="545"/>
    <lineage>
        <taxon>Bacteria</taxon>
        <taxon>Pseudomonadati</taxon>
        <taxon>Pseudomonadota</taxon>
        <taxon>Gammaproteobacteria</taxon>
        <taxon>Enterobacterales</taxon>
        <taxon>Enterobacteriaceae</taxon>
        <taxon>Citrobacter</taxon>
    </lineage>
</organism>
<dbReference type="Gene3D" id="3.30.450.20">
    <property type="entry name" value="PAS domain"/>
    <property type="match status" value="1"/>
</dbReference>
<gene>
    <name evidence="1" type="ORF">BN1086_04801</name>
</gene>
<dbReference type="EMBL" id="LK931337">
    <property type="protein sequence ID" value="CDZ86550.1"/>
    <property type="molecule type" value="Genomic_DNA"/>
</dbReference>
<dbReference type="PATRIC" id="fig|545.12.peg.4824"/>